<gene>
    <name evidence="2" type="ORF">FZEAL_9574</name>
</gene>
<feature type="region of interest" description="Disordered" evidence="1">
    <location>
        <begin position="53"/>
        <end position="86"/>
    </location>
</feature>
<evidence type="ECO:0000313" key="2">
    <source>
        <dbReference type="EMBL" id="KAF4972542.1"/>
    </source>
</evidence>
<feature type="region of interest" description="Disordered" evidence="1">
    <location>
        <begin position="189"/>
        <end position="208"/>
    </location>
</feature>
<evidence type="ECO:0000313" key="3">
    <source>
        <dbReference type="Proteomes" id="UP000635477"/>
    </source>
</evidence>
<dbReference type="EMBL" id="JABEYC010000907">
    <property type="protein sequence ID" value="KAF4972542.1"/>
    <property type="molecule type" value="Genomic_DNA"/>
</dbReference>
<accession>A0A8H4XEV2</accession>
<reference evidence="2" key="2">
    <citation type="submission" date="2020-05" db="EMBL/GenBank/DDBJ databases">
        <authorList>
            <person name="Kim H.-S."/>
            <person name="Proctor R.H."/>
            <person name="Brown D.W."/>
        </authorList>
    </citation>
    <scope>NUCLEOTIDE SEQUENCE</scope>
    <source>
        <strain evidence="2">NRRL 22465</strain>
    </source>
</reference>
<feature type="compositionally biased region" description="Polar residues" evidence="1">
    <location>
        <begin position="196"/>
        <end position="208"/>
    </location>
</feature>
<dbReference type="Proteomes" id="UP000635477">
    <property type="component" value="Unassembled WGS sequence"/>
</dbReference>
<comment type="caution">
    <text evidence="2">The sequence shown here is derived from an EMBL/GenBank/DDBJ whole genome shotgun (WGS) entry which is preliminary data.</text>
</comment>
<evidence type="ECO:0000256" key="1">
    <source>
        <dbReference type="SAM" id="MobiDB-lite"/>
    </source>
</evidence>
<reference evidence="2" key="1">
    <citation type="journal article" date="2020" name="BMC Genomics">
        <title>Correction to: Identification and distribution of gene clusters required for synthesis of sphingolipid metabolism inhibitors in diverse species of the filamentous fungus Fusarium.</title>
        <authorList>
            <person name="Kim H.S."/>
            <person name="Lohmar J.M."/>
            <person name="Busman M."/>
            <person name="Brown D.W."/>
            <person name="Naumann T.A."/>
            <person name="Divon H.H."/>
            <person name="Lysoe E."/>
            <person name="Uhlig S."/>
            <person name="Proctor R.H."/>
        </authorList>
    </citation>
    <scope>NUCLEOTIDE SEQUENCE</scope>
    <source>
        <strain evidence="2">NRRL 22465</strain>
    </source>
</reference>
<name>A0A8H4XEV2_9HYPO</name>
<feature type="compositionally biased region" description="Acidic residues" evidence="1">
    <location>
        <begin position="77"/>
        <end position="86"/>
    </location>
</feature>
<proteinExistence type="predicted"/>
<organism evidence="2 3">
    <name type="scientific">Fusarium zealandicum</name>
    <dbReference type="NCBI Taxonomy" id="1053134"/>
    <lineage>
        <taxon>Eukaryota</taxon>
        <taxon>Fungi</taxon>
        <taxon>Dikarya</taxon>
        <taxon>Ascomycota</taxon>
        <taxon>Pezizomycotina</taxon>
        <taxon>Sordariomycetes</taxon>
        <taxon>Hypocreomycetidae</taxon>
        <taxon>Hypocreales</taxon>
        <taxon>Nectriaceae</taxon>
        <taxon>Fusarium</taxon>
        <taxon>Fusarium staphyleae species complex</taxon>
    </lineage>
</organism>
<dbReference type="AlphaFoldDB" id="A0A8H4XEV2"/>
<feature type="compositionally biased region" description="Low complexity" evidence="1">
    <location>
        <begin position="62"/>
        <end position="76"/>
    </location>
</feature>
<sequence length="208" mass="23367">MDYHPRAGERVSLPDGWMSLPDTATATPAELAMMHNLEILWFQTARVTEMLKRAAEQHSRRSSTSSDDSSTASSSSSDEESDPEEEALAKLAYNNDLYHCFVSFFLACNAEPMLKRTKDTIDFALEFRENAGDRLPEFVDQFQGDEIKRSLSFLGIKKLVHLVIHFSLAYSSEKTPVEPVSNARSNLQIEIDDNNNDNGSQSTEINII</sequence>
<protein>
    <submittedName>
        <fullName evidence="2">Uncharacterized protein</fullName>
    </submittedName>
</protein>
<keyword evidence="3" id="KW-1185">Reference proteome</keyword>